<dbReference type="InterPro" id="IPR041049">
    <property type="entry name" value="DUF5615"/>
</dbReference>
<proteinExistence type="predicted"/>
<name>A0ABV4WS59_9CYAN</name>
<keyword evidence="3" id="KW-1185">Reference proteome</keyword>
<gene>
    <name evidence="2" type="ORF">ACE1CA_25750</name>
</gene>
<evidence type="ECO:0000313" key="2">
    <source>
        <dbReference type="EMBL" id="MFB2837920.1"/>
    </source>
</evidence>
<dbReference type="Proteomes" id="UP001576780">
    <property type="component" value="Unassembled WGS sequence"/>
</dbReference>
<feature type="domain" description="DUF5615" evidence="1">
    <location>
        <begin position="6"/>
        <end position="116"/>
    </location>
</feature>
<dbReference type="Pfam" id="PF18480">
    <property type="entry name" value="DUF5615"/>
    <property type="match status" value="1"/>
</dbReference>
<dbReference type="EMBL" id="JBHFNT010000229">
    <property type="protein sequence ID" value="MFB2837920.1"/>
    <property type="molecule type" value="Genomic_DNA"/>
</dbReference>
<protein>
    <submittedName>
        <fullName evidence="2">DUF5615 family PIN-like protein</fullName>
    </submittedName>
</protein>
<evidence type="ECO:0000259" key="1">
    <source>
        <dbReference type="Pfam" id="PF18480"/>
    </source>
</evidence>
<comment type="caution">
    <text evidence="2">The sequence shown here is derived from an EMBL/GenBank/DDBJ whole genome shotgun (WGS) entry which is preliminary data.</text>
</comment>
<reference evidence="2 3" key="1">
    <citation type="submission" date="2024-09" db="EMBL/GenBank/DDBJ databases">
        <title>Floridaenema gen nov. (Aerosakkonemataceae, Aerosakkonematales ord. nov., Cyanobacteria) from benthic tropical and subtropical fresh waters, with the description of four new species.</title>
        <authorList>
            <person name="Moretto J.A."/>
            <person name="Berthold D.E."/>
            <person name="Lefler F.W."/>
            <person name="Huang I.-S."/>
            <person name="Laughinghouse H. IV."/>
        </authorList>
    </citation>
    <scope>NUCLEOTIDE SEQUENCE [LARGE SCALE GENOMIC DNA]</scope>
    <source>
        <strain evidence="2 3">BLCC-F167</strain>
    </source>
</reference>
<dbReference type="RefSeq" id="WP_413280257.1">
    <property type="nucleotide sequence ID" value="NZ_JBHFNT010000229.1"/>
</dbReference>
<organism evidence="2 3">
    <name type="scientific">Floridaenema evergladense BLCC-F167</name>
    <dbReference type="NCBI Taxonomy" id="3153639"/>
    <lineage>
        <taxon>Bacteria</taxon>
        <taxon>Bacillati</taxon>
        <taxon>Cyanobacteriota</taxon>
        <taxon>Cyanophyceae</taxon>
        <taxon>Oscillatoriophycideae</taxon>
        <taxon>Aerosakkonematales</taxon>
        <taxon>Aerosakkonemataceae</taxon>
        <taxon>Floridanema</taxon>
        <taxon>Floridanema evergladense</taxon>
    </lineage>
</organism>
<evidence type="ECO:0000313" key="3">
    <source>
        <dbReference type="Proteomes" id="UP001576780"/>
    </source>
</evidence>
<accession>A0ABV4WS59</accession>
<sequence length="123" mass="13968">MSQISLYLDEDTQEQSLILALRNSGIDVLTTSEANNISCTDEEQLIWATEKGRVIYSCNRRDFSQLHSMFLAQERNHAGIILVQQQRYSVGEQLRGIQGLIATKSAEEMINQLVFLGAYIRTE</sequence>